<keyword evidence="4" id="KW-1185">Reference proteome</keyword>
<comment type="caution">
    <text evidence="3">The sequence shown here is derived from an EMBL/GenBank/DDBJ whole genome shotgun (WGS) entry which is preliminary data.</text>
</comment>
<sequence length="264" mass="26495">MLSHLALPTLILSAVLVAMADPTPSEPGPGEIFNEGSTCHIAWTPDASGVWKTLNIELMTGDNFNMVHLTTVATVDGTASPGTFDYPCPTVTLHSPVYFYQFTSPAAPNRTWTGRFAIADSTGTTVAPPNSVQPNGQPIAWGTGALADPSKAVPAPSYLTGSSNSTGPSSSTSGTGVTTPIVPSTTGLSTSSTTGFTTKPSTLSTSSLSSSSSGSPAASSGTSNPSTSGNSNSAGRLVVGAVSTRATQAGVALAVIAATFTFIF</sequence>
<gene>
    <name evidence="3" type="ORF">EDB92DRAFT_1860285</name>
</gene>
<feature type="signal peptide" evidence="2">
    <location>
        <begin position="1"/>
        <end position="20"/>
    </location>
</feature>
<evidence type="ECO:0000313" key="3">
    <source>
        <dbReference type="EMBL" id="KAH8991723.1"/>
    </source>
</evidence>
<feature type="region of interest" description="Disordered" evidence="1">
    <location>
        <begin position="124"/>
        <end position="231"/>
    </location>
</feature>
<evidence type="ECO:0000313" key="4">
    <source>
        <dbReference type="Proteomes" id="UP001201163"/>
    </source>
</evidence>
<reference evidence="3" key="1">
    <citation type="submission" date="2022-01" db="EMBL/GenBank/DDBJ databases">
        <title>Comparative genomics reveals a dynamic genome evolution in the ectomycorrhizal milk-cap (Lactarius) mushrooms.</title>
        <authorList>
            <consortium name="DOE Joint Genome Institute"/>
            <person name="Lebreton A."/>
            <person name="Tang N."/>
            <person name="Kuo A."/>
            <person name="LaButti K."/>
            <person name="Drula E."/>
            <person name="Barry K."/>
            <person name="Clum A."/>
            <person name="Lipzen A."/>
            <person name="Mousain D."/>
            <person name="Ng V."/>
            <person name="Wang R."/>
            <person name="Wang X."/>
            <person name="Dai Y."/>
            <person name="Henrissat B."/>
            <person name="Grigoriev I.V."/>
            <person name="Guerin-Laguette A."/>
            <person name="Yu F."/>
            <person name="Martin F.M."/>
        </authorList>
    </citation>
    <scope>NUCLEOTIDE SEQUENCE</scope>
    <source>
        <strain evidence="3">QP</strain>
    </source>
</reference>
<protein>
    <recommendedName>
        <fullName evidence="5">Ser-Thr-rich glycosyl-phosphatidyl-inositol-anchored membrane family-domain-containing protein</fullName>
    </recommendedName>
</protein>
<feature type="chain" id="PRO_5042091920" description="Ser-Thr-rich glycosyl-phosphatidyl-inositol-anchored membrane family-domain-containing protein" evidence="2">
    <location>
        <begin position="21"/>
        <end position="264"/>
    </location>
</feature>
<dbReference type="PANTHER" id="PTHR40633">
    <property type="entry name" value="MATRIX PROTEIN, PUTATIVE (AFU_ORTHOLOGUE AFUA_8G05410)-RELATED"/>
    <property type="match status" value="1"/>
</dbReference>
<dbReference type="PANTHER" id="PTHR40633:SF1">
    <property type="entry name" value="GPI ANCHORED SERINE-THREONINE RICH PROTEIN (AFU_ORTHOLOGUE AFUA_1G03630)"/>
    <property type="match status" value="1"/>
</dbReference>
<name>A0AAD4LH81_9AGAM</name>
<feature type="compositionally biased region" description="Low complexity" evidence="1">
    <location>
        <begin position="160"/>
        <end position="231"/>
    </location>
</feature>
<dbReference type="Proteomes" id="UP001201163">
    <property type="component" value="Unassembled WGS sequence"/>
</dbReference>
<evidence type="ECO:0008006" key="5">
    <source>
        <dbReference type="Google" id="ProtNLM"/>
    </source>
</evidence>
<feature type="compositionally biased region" description="Polar residues" evidence="1">
    <location>
        <begin position="124"/>
        <end position="136"/>
    </location>
</feature>
<dbReference type="EMBL" id="JAKELL010000025">
    <property type="protein sequence ID" value="KAH8991723.1"/>
    <property type="molecule type" value="Genomic_DNA"/>
</dbReference>
<evidence type="ECO:0000256" key="2">
    <source>
        <dbReference type="SAM" id="SignalP"/>
    </source>
</evidence>
<organism evidence="3 4">
    <name type="scientific">Lactarius akahatsu</name>
    <dbReference type="NCBI Taxonomy" id="416441"/>
    <lineage>
        <taxon>Eukaryota</taxon>
        <taxon>Fungi</taxon>
        <taxon>Dikarya</taxon>
        <taxon>Basidiomycota</taxon>
        <taxon>Agaricomycotina</taxon>
        <taxon>Agaricomycetes</taxon>
        <taxon>Russulales</taxon>
        <taxon>Russulaceae</taxon>
        <taxon>Lactarius</taxon>
    </lineage>
</organism>
<keyword evidence="2" id="KW-0732">Signal</keyword>
<evidence type="ECO:0000256" key="1">
    <source>
        <dbReference type="SAM" id="MobiDB-lite"/>
    </source>
</evidence>
<accession>A0AAD4LH81</accession>
<dbReference type="InterPro" id="IPR052982">
    <property type="entry name" value="SRP1/TIP1-like"/>
</dbReference>
<dbReference type="AlphaFoldDB" id="A0AAD4LH81"/>
<proteinExistence type="predicted"/>